<reference evidence="1" key="1">
    <citation type="journal article" date="2015" name="Nature">
        <title>Complex archaea that bridge the gap between prokaryotes and eukaryotes.</title>
        <authorList>
            <person name="Spang A."/>
            <person name="Saw J.H."/>
            <person name="Jorgensen S.L."/>
            <person name="Zaremba-Niedzwiedzka K."/>
            <person name="Martijn J."/>
            <person name="Lind A.E."/>
            <person name="van Eijk R."/>
            <person name="Schleper C."/>
            <person name="Guy L."/>
            <person name="Ettema T.J."/>
        </authorList>
    </citation>
    <scope>NUCLEOTIDE SEQUENCE</scope>
</reference>
<evidence type="ECO:0000313" key="1">
    <source>
        <dbReference type="EMBL" id="KKL44433.1"/>
    </source>
</evidence>
<organism evidence="1">
    <name type="scientific">marine sediment metagenome</name>
    <dbReference type="NCBI Taxonomy" id="412755"/>
    <lineage>
        <taxon>unclassified sequences</taxon>
        <taxon>metagenomes</taxon>
        <taxon>ecological metagenomes</taxon>
    </lineage>
</organism>
<protein>
    <submittedName>
        <fullName evidence="1">Uncharacterized protein</fullName>
    </submittedName>
</protein>
<gene>
    <name evidence="1" type="ORF">LCGC14_2365740</name>
</gene>
<proteinExistence type="predicted"/>
<accession>A0A0F9C572</accession>
<name>A0A0F9C572_9ZZZZ</name>
<sequence>MKTCSKCGLVKDESEFYRDKRMLNGHRNSCKSCDKAEVPMDKIVDRVRRYRERNPEKYKAHYTVRNAIRDGRLKRRTCEICDEKAQSHHDDYSKPLDVRWLCTKHHTELHRKERECVLLT</sequence>
<dbReference type="AlphaFoldDB" id="A0A0F9C572"/>
<comment type="caution">
    <text evidence="1">The sequence shown here is derived from an EMBL/GenBank/DDBJ whole genome shotgun (WGS) entry which is preliminary data.</text>
</comment>
<dbReference type="EMBL" id="LAZR01034763">
    <property type="protein sequence ID" value="KKL44433.1"/>
    <property type="molecule type" value="Genomic_DNA"/>
</dbReference>